<name>A0ACC1Y9H7_MELAZ</name>
<dbReference type="EMBL" id="CM051397">
    <property type="protein sequence ID" value="KAJ4719937.1"/>
    <property type="molecule type" value="Genomic_DNA"/>
</dbReference>
<accession>A0ACC1Y9H7</accession>
<proteinExistence type="predicted"/>
<reference evidence="1 2" key="1">
    <citation type="journal article" date="2023" name="Science">
        <title>Complex scaffold remodeling in plant triterpene biosynthesis.</title>
        <authorList>
            <person name="De La Pena R."/>
            <person name="Hodgson H."/>
            <person name="Liu J.C."/>
            <person name="Stephenson M.J."/>
            <person name="Martin A.C."/>
            <person name="Owen C."/>
            <person name="Harkess A."/>
            <person name="Leebens-Mack J."/>
            <person name="Jimenez L.E."/>
            <person name="Osbourn A."/>
            <person name="Sattely E.S."/>
        </authorList>
    </citation>
    <scope>NUCLEOTIDE SEQUENCE [LARGE SCALE GENOMIC DNA]</scope>
    <source>
        <strain evidence="2">cv. JPN11</strain>
        <tissue evidence="1">Leaf</tissue>
    </source>
</reference>
<organism evidence="1 2">
    <name type="scientific">Melia azedarach</name>
    <name type="common">Chinaberry tree</name>
    <dbReference type="NCBI Taxonomy" id="155640"/>
    <lineage>
        <taxon>Eukaryota</taxon>
        <taxon>Viridiplantae</taxon>
        <taxon>Streptophyta</taxon>
        <taxon>Embryophyta</taxon>
        <taxon>Tracheophyta</taxon>
        <taxon>Spermatophyta</taxon>
        <taxon>Magnoliopsida</taxon>
        <taxon>eudicotyledons</taxon>
        <taxon>Gunneridae</taxon>
        <taxon>Pentapetalae</taxon>
        <taxon>rosids</taxon>
        <taxon>malvids</taxon>
        <taxon>Sapindales</taxon>
        <taxon>Meliaceae</taxon>
        <taxon>Melia</taxon>
    </lineage>
</organism>
<dbReference type="Proteomes" id="UP001164539">
    <property type="component" value="Chromosome 4"/>
</dbReference>
<keyword evidence="2" id="KW-1185">Reference proteome</keyword>
<protein>
    <submittedName>
        <fullName evidence="1">Protein NRT1/ PTR FAMILY 5.6</fullName>
    </submittedName>
</protein>
<evidence type="ECO:0000313" key="2">
    <source>
        <dbReference type="Proteomes" id="UP001164539"/>
    </source>
</evidence>
<comment type="caution">
    <text evidence="1">The sequence shown here is derived from an EMBL/GenBank/DDBJ whole genome shotgun (WGS) entry which is preliminary data.</text>
</comment>
<gene>
    <name evidence="1" type="ORF">OWV82_007847</name>
</gene>
<sequence length="541" mass="61476">MTRQELERSKRNEAGESDEDKWVHDSSVDYKGRIPLRASTGVWKASLFIIAIEFSERLSFFGLATNLITYLTKALHQDIGAAAKNVNYWTGVTTLVPLIGAFLADTYTGRFTMILLSSLIYLMGLILLTMTQFIPSLKVCNIAMCVEARKVHEVIFFLALYFLSVGTGGIKPCLESFGADQFDDHHSEERKQKMSYFNWWNFALCCGLLLGATVIVYTQDNMGWGAAVLILTIVMVVSIVTFYAGKPYYRFRVAEGSPLTPLFQVLVAAFRKRKLPYPSDPSVLYEAPRPKRSQGSLLDHTNRLRFLDKAAIIEDEENMSIDKSNNSWRLATVTKVEEMKLVLHIIPIWLTSLTFGIGISQASTFFVKQGATMNRKIGSNFNIPPASINSLGAIAMLISVAFYDKLLIPYLRRITGNERGIKLLHRIGIGMVFSMLAMAVAALVERKRLRSCSGGYYTRRKTRIVVNECVLASSTVFYPWPGRWVYFGWFARVFLRPSSRFNEKLGYSFLFEHYRTGEFSEQFSNHNCGSYHRKGWQKLDW</sequence>
<evidence type="ECO:0000313" key="1">
    <source>
        <dbReference type="EMBL" id="KAJ4719937.1"/>
    </source>
</evidence>